<keyword evidence="5" id="KW-0677">Repeat</keyword>
<gene>
    <name evidence="12" type="ORF">N825_04990</name>
</gene>
<keyword evidence="8" id="KW-0720">Serine protease</keyword>
<evidence type="ECO:0000256" key="10">
    <source>
        <dbReference type="PIRSR" id="PIRSR611782-2"/>
    </source>
</evidence>
<comment type="subcellular location">
    <subcellularLocation>
        <location evidence="1">Periplasm</location>
    </subcellularLocation>
</comment>
<dbReference type="Gene3D" id="2.30.42.10">
    <property type="match status" value="2"/>
</dbReference>
<dbReference type="InterPro" id="IPR036034">
    <property type="entry name" value="PDZ_sf"/>
</dbReference>
<keyword evidence="6" id="KW-0574">Periplasm</keyword>
<evidence type="ECO:0000256" key="1">
    <source>
        <dbReference type="ARBA" id="ARBA00004418"/>
    </source>
</evidence>
<dbReference type="InterPro" id="IPR011782">
    <property type="entry name" value="Pept_S1C_Do"/>
</dbReference>
<dbReference type="SUPFAM" id="SSF50494">
    <property type="entry name" value="Trypsin-like serine proteases"/>
    <property type="match status" value="1"/>
</dbReference>
<dbReference type="SUPFAM" id="SSF50156">
    <property type="entry name" value="PDZ domain-like"/>
    <property type="match status" value="2"/>
</dbReference>
<protein>
    <submittedName>
        <fullName evidence="12">Serine protease</fullName>
    </submittedName>
</protein>
<feature type="active site" description="Charge relay system" evidence="9">
    <location>
        <position position="83"/>
    </location>
</feature>
<dbReference type="InterPro" id="IPR009003">
    <property type="entry name" value="Peptidase_S1_PA"/>
</dbReference>
<reference evidence="12 13" key="1">
    <citation type="submission" date="2013-08" db="EMBL/GenBank/DDBJ databases">
        <title>The genome sequence of Skermanella stibiiresistens.</title>
        <authorList>
            <person name="Zhu W."/>
            <person name="Wang G."/>
        </authorList>
    </citation>
    <scope>NUCLEOTIDE SEQUENCE [LARGE SCALE GENOMIC DNA]</scope>
    <source>
        <strain evidence="12 13">SB22</strain>
    </source>
</reference>
<keyword evidence="13" id="KW-1185">Reference proteome</keyword>
<evidence type="ECO:0000259" key="11">
    <source>
        <dbReference type="PROSITE" id="PS50106"/>
    </source>
</evidence>
<feature type="active site" description="Charge relay system" evidence="9">
    <location>
        <position position="190"/>
    </location>
</feature>
<dbReference type="GO" id="GO:0006508">
    <property type="term" value="P:proteolysis"/>
    <property type="evidence" value="ECO:0007669"/>
    <property type="project" value="UniProtKB-KW"/>
</dbReference>
<dbReference type="InterPro" id="IPR001478">
    <property type="entry name" value="PDZ"/>
</dbReference>
<feature type="binding site" evidence="10">
    <location>
        <position position="113"/>
    </location>
    <ligand>
        <name>substrate</name>
    </ligand>
</feature>
<evidence type="ECO:0000313" key="13">
    <source>
        <dbReference type="Proteomes" id="UP000019486"/>
    </source>
</evidence>
<comment type="similarity">
    <text evidence="2">Belongs to the peptidase S1C family.</text>
</comment>
<evidence type="ECO:0000256" key="6">
    <source>
        <dbReference type="ARBA" id="ARBA00022764"/>
    </source>
</evidence>
<keyword evidence="4" id="KW-0732">Signal</keyword>
<evidence type="ECO:0000256" key="9">
    <source>
        <dbReference type="PIRSR" id="PIRSR611782-1"/>
    </source>
</evidence>
<keyword evidence="3 12" id="KW-0645">Protease</keyword>
<feature type="binding site" evidence="10">
    <location>
        <begin position="188"/>
        <end position="190"/>
    </location>
    <ligand>
        <name>substrate</name>
    </ligand>
</feature>
<proteinExistence type="inferred from homology"/>
<comment type="caution">
    <text evidence="12">The sequence shown here is derived from an EMBL/GenBank/DDBJ whole genome shotgun (WGS) entry which is preliminary data.</text>
</comment>
<accession>W9H1B6</accession>
<dbReference type="STRING" id="1385369.N825_04990"/>
<dbReference type="PROSITE" id="PS50106">
    <property type="entry name" value="PDZ"/>
    <property type="match status" value="2"/>
</dbReference>
<keyword evidence="7" id="KW-0378">Hydrolase</keyword>
<dbReference type="AlphaFoldDB" id="W9H1B6"/>
<organism evidence="12 13">
    <name type="scientific">Skermanella stibiiresistens SB22</name>
    <dbReference type="NCBI Taxonomy" id="1385369"/>
    <lineage>
        <taxon>Bacteria</taxon>
        <taxon>Pseudomonadati</taxon>
        <taxon>Pseudomonadota</taxon>
        <taxon>Alphaproteobacteria</taxon>
        <taxon>Rhodospirillales</taxon>
        <taxon>Azospirillaceae</taxon>
        <taxon>Skermanella</taxon>
    </lineage>
</organism>
<dbReference type="CDD" id="cd10839">
    <property type="entry name" value="cpPDZ1_DegP-like"/>
    <property type="match status" value="1"/>
</dbReference>
<evidence type="ECO:0000256" key="5">
    <source>
        <dbReference type="ARBA" id="ARBA00022737"/>
    </source>
</evidence>
<dbReference type="Pfam" id="PF13365">
    <property type="entry name" value="Trypsin_2"/>
    <property type="match status" value="1"/>
</dbReference>
<evidence type="ECO:0000256" key="3">
    <source>
        <dbReference type="ARBA" id="ARBA00022670"/>
    </source>
</evidence>
<dbReference type="GO" id="GO:0042597">
    <property type="term" value="C:periplasmic space"/>
    <property type="evidence" value="ECO:0007669"/>
    <property type="project" value="UniProtKB-SubCell"/>
</dbReference>
<dbReference type="GO" id="GO:0004252">
    <property type="term" value="F:serine-type endopeptidase activity"/>
    <property type="evidence" value="ECO:0007669"/>
    <property type="project" value="InterPro"/>
</dbReference>
<name>W9H1B6_9PROT</name>
<evidence type="ECO:0000313" key="12">
    <source>
        <dbReference type="EMBL" id="EWY39854.1"/>
    </source>
</evidence>
<dbReference type="InterPro" id="IPR001940">
    <property type="entry name" value="Peptidase_S1C"/>
</dbReference>
<dbReference type="PATRIC" id="fig|1385369.3.peg.3222"/>
<dbReference type="PANTHER" id="PTHR22939:SF129">
    <property type="entry name" value="SERINE PROTEASE HTRA2, MITOCHONDRIAL"/>
    <property type="match status" value="1"/>
</dbReference>
<dbReference type="PANTHER" id="PTHR22939">
    <property type="entry name" value="SERINE PROTEASE FAMILY S1C HTRA-RELATED"/>
    <property type="match status" value="1"/>
</dbReference>
<evidence type="ECO:0000256" key="4">
    <source>
        <dbReference type="ARBA" id="ARBA00022729"/>
    </source>
</evidence>
<evidence type="ECO:0000256" key="2">
    <source>
        <dbReference type="ARBA" id="ARBA00010541"/>
    </source>
</evidence>
<dbReference type="EMBL" id="AVFL01000010">
    <property type="protein sequence ID" value="EWY39854.1"/>
    <property type="molecule type" value="Genomic_DNA"/>
</dbReference>
<dbReference type="Gene3D" id="2.40.10.120">
    <property type="match status" value="1"/>
</dbReference>
<feature type="domain" description="PDZ" evidence="11">
    <location>
        <begin position="359"/>
        <end position="414"/>
    </location>
</feature>
<feature type="domain" description="PDZ" evidence="11">
    <location>
        <begin position="254"/>
        <end position="325"/>
    </location>
</feature>
<evidence type="ECO:0000256" key="8">
    <source>
        <dbReference type="ARBA" id="ARBA00022825"/>
    </source>
</evidence>
<dbReference type="SMART" id="SM00228">
    <property type="entry name" value="PDZ"/>
    <property type="match status" value="2"/>
</dbReference>
<feature type="binding site" evidence="10">
    <location>
        <position position="83"/>
    </location>
    <ligand>
        <name>substrate</name>
    </ligand>
</feature>
<dbReference type="Pfam" id="PF13180">
    <property type="entry name" value="PDZ_2"/>
    <property type="match status" value="1"/>
</dbReference>
<dbReference type="InterPro" id="IPR041489">
    <property type="entry name" value="PDZ_6"/>
</dbReference>
<dbReference type="CDD" id="cd06779">
    <property type="entry name" value="cpPDZ_Deg_HtrA-like"/>
    <property type="match status" value="1"/>
</dbReference>
<dbReference type="PRINTS" id="PR00834">
    <property type="entry name" value="PROTEASES2C"/>
</dbReference>
<dbReference type="Pfam" id="PF17820">
    <property type="entry name" value="PDZ_6"/>
    <property type="match status" value="1"/>
</dbReference>
<evidence type="ECO:0000256" key="7">
    <source>
        <dbReference type="ARBA" id="ARBA00022801"/>
    </source>
</evidence>
<dbReference type="Proteomes" id="UP000019486">
    <property type="component" value="Unassembled WGS sequence"/>
</dbReference>
<dbReference type="NCBIfam" id="TIGR02037">
    <property type="entry name" value="degP_htrA_DO"/>
    <property type="match status" value="1"/>
</dbReference>
<feature type="binding site" evidence="10">
    <location>
        <begin position="245"/>
        <end position="249"/>
    </location>
    <ligand>
        <name>substrate</name>
    </ligand>
</feature>
<feature type="active site" description="Charge relay system" evidence="9">
    <location>
        <position position="113"/>
    </location>
</feature>
<sequence length="443" mass="46510">MPDSRQQISLSFAPLVKQTAPAVVNIYTRRVIQQRASPLFDDPFFQRFFGQSAPRGLPRERVERSLGSGVIVAPDGLIVTNDHVVKDSDQITVVLADRREFEARVVSTDGKTDLAILRITPPRGERLPFLALHDSDELEVGDLVLAIGNPFGVGQTVTSGIVSALARTAVGVSDFNFFIQTDAAINPGNSGGALVAMDGRLVGINSAIYSRSGGSIGIGFAIPSNMVRTVIDAVNSGGKLVRPWLGIDGQQVTGDIASSLGLARPAGVLVNAIDPKSPAAQAGLRVGDVISAINGREVDDPDSLRFRVATLPVGSQVALTVARRGTNQSVAFKAIAPPENPPRDTTPLGGRQPLAGATVANLSPALAEEIGFSGVAQGVVILEVARNSPAARVGVEPGDVVLRIDEREVSSVSQLGRLIARPQQTWKVTVRRGDKVLTSTVAG</sequence>